<dbReference type="OrthoDB" id="1426517at2759"/>
<dbReference type="InterPro" id="IPR004864">
    <property type="entry name" value="LEA_2"/>
</dbReference>
<gene>
    <name evidence="7" type="ORF">SASPL_104346</name>
</gene>
<dbReference type="Pfam" id="PF03168">
    <property type="entry name" value="LEA_2"/>
    <property type="match status" value="1"/>
</dbReference>
<feature type="transmembrane region" description="Helical" evidence="5">
    <location>
        <begin position="21"/>
        <end position="43"/>
    </location>
</feature>
<dbReference type="PANTHER" id="PTHR31415">
    <property type="entry name" value="OS05G0367900 PROTEIN"/>
    <property type="match status" value="1"/>
</dbReference>
<organism evidence="7">
    <name type="scientific">Salvia splendens</name>
    <name type="common">Scarlet sage</name>
    <dbReference type="NCBI Taxonomy" id="180675"/>
    <lineage>
        <taxon>Eukaryota</taxon>
        <taxon>Viridiplantae</taxon>
        <taxon>Streptophyta</taxon>
        <taxon>Embryophyta</taxon>
        <taxon>Tracheophyta</taxon>
        <taxon>Spermatophyta</taxon>
        <taxon>Magnoliopsida</taxon>
        <taxon>eudicotyledons</taxon>
        <taxon>Gunneridae</taxon>
        <taxon>Pentapetalae</taxon>
        <taxon>asterids</taxon>
        <taxon>lamiids</taxon>
        <taxon>Lamiales</taxon>
        <taxon>Lamiaceae</taxon>
        <taxon>Nepetoideae</taxon>
        <taxon>Mentheae</taxon>
        <taxon>Salviinae</taxon>
        <taxon>Salvia</taxon>
        <taxon>Salvia subgen. Calosphace</taxon>
        <taxon>core Calosphace</taxon>
    </lineage>
</organism>
<evidence type="ECO:0000256" key="4">
    <source>
        <dbReference type="ARBA" id="ARBA00023136"/>
    </source>
</evidence>
<reference evidence="7" key="1">
    <citation type="submission" date="2018-01" db="EMBL/GenBank/DDBJ databases">
        <authorList>
            <person name="Mao J.F."/>
        </authorList>
    </citation>
    <scope>NUCLEOTIDE SEQUENCE</scope>
    <source>
        <strain evidence="7">Huo1</strain>
        <tissue evidence="7">Leaf</tissue>
    </source>
</reference>
<proteinExistence type="predicted"/>
<comment type="subcellular location">
    <subcellularLocation>
        <location evidence="1">Membrane</location>
        <topology evidence="1">Single-pass membrane protein</topology>
    </subcellularLocation>
</comment>
<evidence type="ECO:0000256" key="3">
    <source>
        <dbReference type="ARBA" id="ARBA00022989"/>
    </source>
</evidence>
<dbReference type="GO" id="GO:0009506">
    <property type="term" value="C:plasmodesma"/>
    <property type="evidence" value="ECO:0007669"/>
    <property type="project" value="TreeGrafter"/>
</dbReference>
<sequence length="210" mass="23388">MTSKDCGNHDDDHRKKLYRNIFLAVAAFTAAVLLAILLVWLILRPTKPHFTLQDATVFAFNLSGPSLLTATFQVTISTRNPNGRIGVYYDRLDVYAAYHSQQITLPTRLPPSYQGHKDITVWSPFVYGTEVPVAPYLATSLAQDELTGTVLIHVRVDGRVRWKVGTFISGSYHLYVNCPAYINFGAKYNGITAVGSGIKYQLLMDCNVDV</sequence>
<keyword evidence="4 5" id="KW-0472">Membrane</keyword>
<evidence type="ECO:0000256" key="1">
    <source>
        <dbReference type="ARBA" id="ARBA00004167"/>
    </source>
</evidence>
<accession>A0A8X8YJR5</accession>
<dbReference type="GO" id="GO:0005886">
    <property type="term" value="C:plasma membrane"/>
    <property type="evidence" value="ECO:0007669"/>
    <property type="project" value="TreeGrafter"/>
</dbReference>
<dbReference type="EMBL" id="PNBA02000002">
    <property type="protein sequence ID" value="KAG6432759.1"/>
    <property type="molecule type" value="Genomic_DNA"/>
</dbReference>
<reference evidence="7" key="2">
    <citation type="submission" date="2020-08" db="EMBL/GenBank/DDBJ databases">
        <title>Plant Genome Project.</title>
        <authorList>
            <person name="Zhang R.-G."/>
        </authorList>
    </citation>
    <scope>NUCLEOTIDE SEQUENCE</scope>
    <source>
        <strain evidence="7">Huo1</strain>
        <tissue evidence="7">Leaf</tissue>
    </source>
</reference>
<evidence type="ECO:0000313" key="8">
    <source>
        <dbReference type="Proteomes" id="UP000298416"/>
    </source>
</evidence>
<dbReference type="Proteomes" id="UP000298416">
    <property type="component" value="Unassembled WGS sequence"/>
</dbReference>
<protein>
    <recommendedName>
        <fullName evidence="6">Late embryogenesis abundant protein LEA-2 subgroup domain-containing protein</fullName>
    </recommendedName>
</protein>
<keyword evidence="8" id="KW-1185">Reference proteome</keyword>
<dbReference type="PANTHER" id="PTHR31415:SF166">
    <property type="entry name" value="LATE EMBRYOGENESIS ABUNDANT (LEA) HYDROXYPROLINE-RICH GLYCOPROTEIN FAMILY"/>
    <property type="match status" value="1"/>
</dbReference>
<evidence type="ECO:0000313" key="7">
    <source>
        <dbReference type="EMBL" id="KAG6432759.1"/>
    </source>
</evidence>
<keyword evidence="2 5" id="KW-0812">Transmembrane</keyword>
<keyword evidence="3 5" id="KW-1133">Transmembrane helix</keyword>
<dbReference type="GO" id="GO:0098542">
    <property type="term" value="P:defense response to other organism"/>
    <property type="evidence" value="ECO:0007669"/>
    <property type="project" value="InterPro"/>
</dbReference>
<dbReference type="InterPro" id="IPR044839">
    <property type="entry name" value="NDR1-like"/>
</dbReference>
<dbReference type="AlphaFoldDB" id="A0A8X8YJR5"/>
<name>A0A8X8YJR5_SALSN</name>
<comment type="caution">
    <text evidence="7">The sequence shown here is derived from an EMBL/GenBank/DDBJ whole genome shotgun (WGS) entry which is preliminary data.</text>
</comment>
<evidence type="ECO:0000256" key="5">
    <source>
        <dbReference type="SAM" id="Phobius"/>
    </source>
</evidence>
<evidence type="ECO:0000256" key="2">
    <source>
        <dbReference type="ARBA" id="ARBA00022692"/>
    </source>
</evidence>
<evidence type="ECO:0000259" key="6">
    <source>
        <dbReference type="Pfam" id="PF03168"/>
    </source>
</evidence>
<feature type="domain" description="Late embryogenesis abundant protein LEA-2 subgroup" evidence="6">
    <location>
        <begin position="75"/>
        <end position="177"/>
    </location>
</feature>